<dbReference type="Proteomes" id="UP001149074">
    <property type="component" value="Unassembled WGS sequence"/>
</dbReference>
<evidence type="ECO:0000256" key="1">
    <source>
        <dbReference type="SAM" id="MobiDB-lite"/>
    </source>
</evidence>
<feature type="region of interest" description="Disordered" evidence="1">
    <location>
        <begin position="1"/>
        <end position="94"/>
    </location>
</feature>
<gene>
    <name evidence="2" type="ORF">N7532_007311</name>
</gene>
<evidence type="ECO:0000313" key="2">
    <source>
        <dbReference type="EMBL" id="KAJ5095020.1"/>
    </source>
</evidence>
<protein>
    <submittedName>
        <fullName evidence="2">Uncharacterized protein</fullName>
    </submittedName>
</protein>
<comment type="caution">
    <text evidence="2">The sequence shown here is derived from an EMBL/GenBank/DDBJ whole genome shotgun (WGS) entry which is preliminary data.</text>
</comment>
<feature type="region of interest" description="Disordered" evidence="1">
    <location>
        <begin position="125"/>
        <end position="147"/>
    </location>
</feature>
<keyword evidence="3" id="KW-1185">Reference proteome</keyword>
<feature type="compositionally biased region" description="Low complexity" evidence="1">
    <location>
        <begin position="75"/>
        <end position="86"/>
    </location>
</feature>
<dbReference type="AlphaFoldDB" id="A0A9W9F7P3"/>
<reference evidence="2" key="1">
    <citation type="submission" date="2022-11" db="EMBL/GenBank/DDBJ databases">
        <authorList>
            <person name="Petersen C."/>
        </authorList>
    </citation>
    <scope>NUCLEOTIDE SEQUENCE</scope>
    <source>
        <strain evidence="2">IBT 30761</strain>
    </source>
</reference>
<dbReference type="RefSeq" id="XP_056473170.1">
    <property type="nucleotide sequence ID" value="XM_056619804.1"/>
</dbReference>
<sequence>MNRNNTILDFGPQGGASQPGHAEGQNRATSFPDTELHYDYPPVKPIAGPILPPVSPEDPRGPRPNAQAGHPRFETSASSTQPSQPQGLTMSQHTRPKYSEYLVYPDWTEYPEQPRYLEQPLRPLQPVGQPAVASNNRNSRPRPHPRNWDEAEWEDHLLFQLRDQGLSWTQVGNIWRERTGYAHSDATMRSRVARIRARIGPPPSPPRAIQGLVFLTLTKGYKNGTESHLTAETQEPFLWAIDHSLLLLHESLAKGFFPALSEGIGS</sequence>
<evidence type="ECO:0000313" key="3">
    <source>
        <dbReference type="Proteomes" id="UP001149074"/>
    </source>
</evidence>
<proteinExistence type="predicted"/>
<dbReference type="GeneID" id="81358783"/>
<organism evidence="2 3">
    <name type="scientific">Penicillium argentinense</name>
    <dbReference type="NCBI Taxonomy" id="1131581"/>
    <lineage>
        <taxon>Eukaryota</taxon>
        <taxon>Fungi</taxon>
        <taxon>Dikarya</taxon>
        <taxon>Ascomycota</taxon>
        <taxon>Pezizomycotina</taxon>
        <taxon>Eurotiomycetes</taxon>
        <taxon>Eurotiomycetidae</taxon>
        <taxon>Eurotiales</taxon>
        <taxon>Aspergillaceae</taxon>
        <taxon>Penicillium</taxon>
    </lineage>
</organism>
<reference evidence="2" key="2">
    <citation type="journal article" date="2023" name="IMA Fungus">
        <title>Comparative genomic study of the Penicillium genus elucidates a diverse pangenome and 15 lateral gene transfer events.</title>
        <authorList>
            <person name="Petersen C."/>
            <person name="Sorensen T."/>
            <person name="Nielsen M.R."/>
            <person name="Sondergaard T.E."/>
            <person name="Sorensen J.L."/>
            <person name="Fitzpatrick D.A."/>
            <person name="Frisvad J.C."/>
            <person name="Nielsen K.L."/>
        </authorList>
    </citation>
    <scope>NUCLEOTIDE SEQUENCE</scope>
    <source>
        <strain evidence="2">IBT 30761</strain>
    </source>
</reference>
<name>A0A9W9F7P3_9EURO</name>
<dbReference type="EMBL" id="JAPQKI010000006">
    <property type="protein sequence ID" value="KAJ5095020.1"/>
    <property type="molecule type" value="Genomic_DNA"/>
</dbReference>
<accession>A0A9W9F7P3</accession>